<keyword evidence="3" id="KW-0645">Protease</keyword>
<name>A0ABS6FEU5_9FIRM</name>
<dbReference type="GO" id="GO:0004180">
    <property type="term" value="F:carboxypeptidase activity"/>
    <property type="evidence" value="ECO:0007669"/>
    <property type="project" value="UniProtKB-KW"/>
</dbReference>
<feature type="domain" description="Peptidase S11 D-Ala-D-Ala carboxypeptidase A C-terminal" evidence="2">
    <location>
        <begin position="333"/>
        <end position="421"/>
    </location>
</feature>
<proteinExistence type="predicted"/>
<dbReference type="PANTHER" id="PTHR21581">
    <property type="entry name" value="D-ALANYL-D-ALANINE CARBOXYPEPTIDASE"/>
    <property type="match status" value="1"/>
</dbReference>
<sequence>MKKLLIYLFALTLLLPNFIFAEEENSDANADNKVEQVLEVDPNLVRDKGILVPTDKGIQQANQVELNKINELSKLPLESLTKSYLLGDYKSGKILEGYNIDEVRAMASTSKLVSIFVVFDKIKDGTIKLEDEVTIDHEVASLTGSSYKLKEGDKTTVRNLIEAAMVVSGNDAITALAKHVAGTTDNFVKMMNDKCADLGLKNAHMVNPTGLTNYEIEDYNKMTTREMFVLASELLKFYPEILEYTKIEKIEDPARNYIDYNTNPILGIVPEIDGLKTGYTNASGRCVIATGEKKAVDEKTKDMRLIGITMGSRGNFERFVASKRLMQDGFENYSYRAIGNTNEPLRTIEIKNSQDDEIPIYQKELGYALLENDEKLKEIVEIDENLVAPIEAGTSIGKISYYKNDNLIYSSDIIVKDKVFEKGIINKFKRVFEEIFINIEKAA</sequence>
<accession>A0ABS6FEU5</accession>
<dbReference type="PANTHER" id="PTHR21581:SF6">
    <property type="entry name" value="TRAFFICKING PROTEIN PARTICLE COMPLEX SUBUNIT 12"/>
    <property type="match status" value="1"/>
</dbReference>
<dbReference type="EMBL" id="JAHLQO010000001">
    <property type="protein sequence ID" value="MBU5668494.1"/>
    <property type="molecule type" value="Genomic_DNA"/>
</dbReference>
<comment type="caution">
    <text evidence="3">The sequence shown here is derived from an EMBL/GenBank/DDBJ whole genome shotgun (WGS) entry which is preliminary data.</text>
</comment>
<dbReference type="Pfam" id="PF07943">
    <property type="entry name" value="PBP5_C"/>
    <property type="match status" value="1"/>
</dbReference>
<gene>
    <name evidence="3" type="ORF">KQI68_01430</name>
</gene>
<feature type="chain" id="PRO_5045757527" evidence="1">
    <location>
        <begin position="22"/>
        <end position="443"/>
    </location>
</feature>
<evidence type="ECO:0000313" key="3">
    <source>
        <dbReference type="EMBL" id="MBU5668494.1"/>
    </source>
</evidence>
<evidence type="ECO:0000259" key="2">
    <source>
        <dbReference type="SMART" id="SM00936"/>
    </source>
</evidence>
<dbReference type="InterPro" id="IPR012907">
    <property type="entry name" value="Peptidase_S11_C"/>
</dbReference>
<keyword evidence="1" id="KW-0732">Signal</keyword>
<dbReference type="Proteomes" id="UP000783742">
    <property type="component" value="Unassembled WGS sequence"/>
</dbReference>
<keyword evidence="3" id="KW-0121">Carboxypeptidase</keyword>
<dbReference type="InterPro" id="IPR001967">
    <property type="entry name" value="Peptidase_S11_N"/>
</dbReference>
<dbReference type="Pfam" id="PF00768">
    <property type="entry name" value="Peptidase_S11"/>
    <property type="match status" value="1"/>
</dbReference>
<keyword evidence="4" id="KW-1185">Reference proteome</keyword>
<protein>
    <submittedName>
        <fullName evidence="3">D-alanyl-D-alanine carboxypeptidase</fullName>
    </submittedName>
</protein>
<keyword evidence="3" id="KW-0378">Hydrolase</keyword>
<dbReference type="SMART" id="SM00936">
    <property type="entry name" value="PBP5_C"/>
    <property type="match status" value="1"/>
</dbReference>
<evidence type="ECO:0000256" key="1">
    <source>
        <dbReference type="SAM" id="SignalP"/>
    </source>
</evidence>
<evidence type="ECO:0000313" key="4">
    <source>
        <dbReference type="Proteomes" id="UP000783742"/>
    </source>
</evidence>
<feature type="signal peptide" evidence="1">
    <location>
        <begin position="1"/>
        <end position="21"/>
    </location>
</feature>
<organism evidence="3 4">
    <name type="scientific">Peptoniphilus ovalis</name>
    <dbReference type="NCBI Taxonomy" id="2841503"/>
    <lineage>
        <taxon>Bacteria</taxon>
        <taxon>Bacillati</taxon>
        <taxon>Bacillota</taxon>
        <taxon>Tissierellia</taxon>
        <taxon>Tissierellales</taxon>
        <taxon>Peptoniphilaceae</taxon>
        <taxon>Peptoniphilus</taxon>
    </lineage>
</organism>
<reference evidence="3 4" key="1">
    <citation type="submission" date="2021-06" db="EMBL/GenBank/DDBJ databases">
        <authorList>
            <person name="Sun Q."/>
            <person name="Li D."/>
        </authorList>
    </citation>
    <scope>NUCLEOTIDE SEQUENCE [LARGE SCALE GENOMIC DNA]</scope>
    <source>
        <strain evidence="3 4">MSJ-1</strain>
    </source>
</reference>
<dbReference type="RefSeq" id="WP_216548263.1">
    <property type="nucleotide sequence ID" value="NZ_JAHLQO010000001.1"/>
</dbReference>